<accession>A0ABQ9R5Y2</accession>
<evidence type="ECO:0000313" key="2">
    <source>
        <dbReference type="EMBL" id="KAK1495484.1"/>
    </source>
</evidence>
<comment type="caution">
    <text evidence="2">The sequence shown here is derived from an EMBL/GenBank/DDBJ whole genome shotgun (WGS) entry which is preliminary data.</text>
</comment>
<gene>
    <name evidence="2" type="ORF">CTAM01_08613</name>
</gene>
<feature type="region of interest" description="Disordered" evidence="1">
    <location>
        <begin position="55"/>
        <end position="86"/>
    </location>
</feature>
<name>A0ABQ9R5Y2_9PEZI</name>
<dbReference type="GeneID" id="85408871"/>
<evidence type="ECO:0000256" key="1">
    <source>
        <dbReference type="SAM" id="MobiDB-lite"/>
    </source>
</evidence>
<dbReference type="EMBL" id="MLFU01000030">
    <property type="protein sequence ID" value="KAK1495484.1"/>
    <property type="molecule type" value="Genomic_DNA"/>
</dbReference>
<keyword evidence="3" id="KW-1185">Reference proteome</keyword>
<sequence length="370" mass="41333">MPDSMPTIDQNAQASWDARQDQRLDIELEDYDDPTRGTNALSRRLALMEKMKLLRIPRDDSSGQVPNTRQSPTDNNSKGESSRFGSLSSCNIEDKIEAQLWSLEANRLLDNMEDTESSQSSSKIASIGMVPGGITATSFDQLKSLADRLICALAIYGLNDQDSLAGFESSYKSRDMVIISHSQMVLEDLTSGSKMSRKFNMARRNEPSDSRAEQAMDVSQSELPRFYALIDYITVTLAKIMSFNTEVKAGSRLGSFWHAMILTVLAKLSAKMKILGHNLPGYAVAALRRKRDRIPDVKVRYRWPDKGKMKVYGVDSDSRSSYDSYFDPDSDFETDHADRVELAALPAPDGTIRPEVLSAHTDTYVNAEML</sequence>
<proteinExistence type="predicted"/>
<feature type="region of interest" description="Disordered" evidence="1">
    <location>
        <begin position="1"/>
        <end position="21"/>
    </location>
</feature>
<evidence type="ECO:0000313" key="3">
    <source>
        <dbReference type="Proteomes" id="UP001227543"/>
    </source>
</evidence>
<protein>
    <submittedName>
        <fullName evidence="2">Uncharacterized protein</fullName>
    </submittedName>
</protein>
<reference evidence="2 3" key="1">
    <citation type="submission" date="2016-10" db="EMBL/GenBank/DDBJ databases">
        <title>The genome sequence of Colletotrichum fioriniae PJ7.</title>
        <authorList>
            <person name="Baroncelli R."/>
        </authorList>
    </citation>
    <scope>NUCLEOTIDE SEQUENCE [LARGE SCALE GENOMIC DNA]</scope>
    <source>
        <strain evidence="2 3">Tom-12</strain>
    </source>
</reference>
<feature type="compositionally biased region" description="Polar residues" evidence="1">
    <location>
        <begin position="62"/>
        <end position="86"/>
    </location>
</feature>
<dbReference type="RefSeq" id="XP_060380852.1">
    <property type="nucleotide sequence ID" value="XM_060524633.1"/>
</dbReference>
<dbReference type="Proteomes" id="UP001227543">
    <property type="component" value="Unassembled WGS sequence"/>
</dbReference>
<organism evidence="2 3">
    <name type="scientific">Colletotrichum tamarilloi</name>
    <dbReference type="NCBI Taxonomy" id="1209934"/>
    <lineage>
        <taxon>Eukaryota</taxon>
        <taxon>Fungi</taxon>
        <taxon>Dikarya</taxon>
        <taxon>Ascomycota</taxon>
        <taxon>Pezizomycotina</taxon>
        <taxon>Sordariomycetes</taxon>
        <taxon>Hypocreomycetidae</taxon>
        <taxon>Glomerellales</taxon>
        <taxon>Glomerellaceae</taxon>
        <taxon>Colletotrichum</taxon>
        <taxon>Colletotrichum acutatum species complex</taxon>
    </lineage>
</organism>